<sequence>MVSRFTMPSQLRSPHLLWSKFLRQFSAKRFVLVQELAIVARGTRTVNALVRGVPTSAISDGRWVGDDVSFPAFRESA</sequence>
<comment type="caution">
    <text evidence="1">The sequence shown here is derived from an EMBL/GenBank/DDBJ whole genome shotgun (WGS) entry which is preliminary data.</text>
</comment>
<proteinExistence type="predicted"/>
<organism evidence="1 2">
    <name type="scientific">Polyplosphaeria fusca</name>
    <dbReference type="NCBI Taxonomy" id="682080"/>
    <lineage>
        <taxon>Eukaryota</taxon>
        <taxon>Fungi</taxon>
        <taxon>Dikarya</taxon>
        <taxon>Ascomycota</taxon>
        <taxon>Pezizomycotina</taxon>
        <taxon>Dothideomycetes</taxon>
        <taxon>Pleosporomycetidae</taxon>
        <taxon>Pleosporales</taxon>
        <taxon>Tetraplosphaeriaceae</taxon>
        <taxon>Polyplosphaeria</taxon>
    </lineage>
</organism>
<protein>
    <submittedName>
        <fullName evidence="1">Uncharacterized protein</fullName>
    </submittedName>
</protein>
<evidence type="ECO:0000313" key="2">
    <source>
        <dbReference type="Proteomes" id="UP000799444"/>
    </source>
</evidence>
<evidence type="ECO:0000313" key="1">
    <source>
        <dbReference type="EMBL" id="KAF2738599.1"/>
    </source>
</evidence>
<dbReference type="Proteomes" id="UP000799444">
    <property type="component" value="Unassembled WGS sequence"/>
</dbReference>
<reference evidence="1" key="1">
    <citation type="journal article" date="2020" name="Stud. Mycol.">
        <title>101 Dothideomycetes genomes: a test case for predicting lifestyles and emergence of pathogens.</title>
        <authorList>
            <person name="Haridas S."/>
            <person name="Albert R."/>
            <person name="Binder M."/>
            <person name="Bloem J."/>
            <person name="Labutti K."/>
            <person name="Salamov A."/>
            <person name="Andreopoulos B."/>
            <person name="Baker S."/>
            <person name="Barry K."/>
            <person name="Bills G."/>
            <person name="Bluhm B."/>
            <person name="Cannon C."/>
            <person name="Castanera R."/>
            <person name="Culley D."/>
            <person name="Daum C."/>
            <person name="Ezra D."/>
            <person name="Gonzalez J."/>
            <person name="Henrissat B."/>
            <person name="Kuo A."/>
            <person name="Liang C."/>
            <person name="Lipzen A."/>
            <person name="Lutzoni F."/>
            <person name="Magnuson J."/>
            <person name="Mondo S."/>
            <person name="Nolan M."/>
            <person name="Ohm R."/>
            <person name="Pangilinan J."/>
            <person name="Park H.-J."/>
            <person name="Ramirez L."/>
            <person name="Alfaro M."/>
            <person name="Sun H."/>
            <person name="Tritt A."/>
            <person name="Yoshinaga Y."/>
            <person name="Zwiers L.-H."/>
            <person name="Turgeon B."/>
            <person name="Goodwin S."/>
            <person name="Spatafora J."/>
            <person name="Crous P."/>
            <person name="Grigoriev I."/>
        </authorList>
    </citation>
    <scope>NUCLEOTIDE SEQUENCE</scope>
    <source>
        <strain evidence="1">CBS 125425</strain>
    </source>
</reference>
<name>A0A9P4V5B4_9PLEO</name>
<keyword evidence="2" id="KW-1185">Reference proteome</keyword>
<dbReference type="AlphaFoldDB" id="A0A9P4V5B4"/>
<dbReference type="EMBL" id="ML996108">
    <property type="protein sequence ID" value="KAF2738599.1"/>
    <property type="molecule type" value="Genomic_DNA"/>
</dbReference>
<accession>A0A9P4V5B4</accession>
<gene>
    <name evidence="1" type="ORF">EJ04DRAFT_41287</name>
</gene>